<dbReference type="Pfam" id="PF00013">
    <property type="entry name" value="KH_1"/>
    <property type="match status" value="2"/>
</dbReference>
<feature type="compositionally biased region" description="Polar residues" evidence="3">
    <location>
        <begin position="149"/>
        <end position="161"/>
    </location>
</feature>
<keyword evidence="1" id="KW-0677">Repeat</keyword>
<feature type="compositionally biased region" description="Pro residues" evidence="3">
    <location>
        <begin position="25"/>
        <end position="35"/>
    </location>
</feature>
<evidence type="ECO:0000256" key="2">
    <source>
        <dbReference type="PROSITE-ProRule" id="PRU00117"/>
    </source>
</evidence>
<evidence type="ECO:0000256" key="3">
    <source>
        <dbReference type="SAM" id="MobiDB-lite"/>
    </source>
</evidence>
<feature type="compositionally biased region" description="Polar residues" evidence="3">
    <location>
        <begin position="80"/>
        <end position="90"/>
    </location>
</feature>
<dbReference type="Proteomes" id="UP000197138">
    <property type="component" value="Unassembled WGS sequence"/>
</dbReference>
<feature type="region of interest" description="Disordered" evidence="3">
    <location>
        <begin position="1"/>
        <end position="176"/>
    </location>
</feature>
<dbReference type="Gene3D" id="3.30.1370.10">
    <property type="entry name" value="K Homology domain, type 1"/>
    <property type="match status" value="2"/>
</dbReference>
<evidence type="ECO:0000256" key="1">
    <source>
        <dbReference type="ARBA" id="ARBA00022737"/>
    </source>
</evidence>
<dbReference type="InterPro" id="IPR036612">
    <property type="entry name" value="KH_dom_type_1_sf"/>
</dbReference>
<feature type="compositionally biased region" description="Low complexity" evidence="3">
    <location>
        <begin position="686"/>
        <end position="733"/>
    </location>
</feature>
<feature type="compositionally biased region" description="Acidic residues" evidence="3">
    <location>
        <begin position="134"/>
        <end position="145"/>
    </location>
</feature>
<feature type="compositionally biased region" description="Low complexity" evidence="3">
    <location>
        <begin position="493"/>
        <end position="504"/>
    </location>
</feature>
<feature type="compositionally biased region" description="Polar residues" evidence="3">
    <location>
        <begin position="742"/>
        <end position="755"/>
    </location>
</feature>
<evidence type="ECO:0000313" key="6">
    <source>
        <dbReference type="Proteomes" id="UP000197138"/>
    </source>
</evidence>
<accession>A0A218XAE1</accession>
<sequence length="763" mass="81103">MAEEDIVAPPHSDHKRKLEDLEPEAPQPPTSPMPEEPSDAHQDTALVAEPPSSPDVKRPRLDDASVASENGHQDKKADESSNGEQENVENSGAEDADSNPRDSKDASDDGVPAADNNDVGDFEPSAIIGSQTDNTEEPPLEEAEPASDNVLQQANASMLQQQDHEPITDSGTISRKIEVPNDKVGVLIGKGGETVRSLQSNSGAKIQIVRDADADMACSMRPVELIGSLESISKAEKLIRDVIAEADAGGSPSLVARGFGSGQNAGAAEQFEMKVPNEKVGLIIGRGGDTIKGLQTKSGARIQLIPQQPTGGDESKERTVRVTGYKRQIDIAIEMIKDVMKQVYLAIPTPVVSALVVGVAIDNHPILSPQQRVCVVCKLPDCLLPKPSHLSGSYRQQAYQSRGGPPAQWGPPRGPPYPSQPMMGYDYQQQRGGPYPSQNPQYPPSYNPPAPPQLGPRQSGFGFGWDQRPPPHGGNNYDFYGGHGPNAQALGSHSGPPIHGHAAGPPQPQANYNYGPSTQGPPEYGHSAPYSSQPVPTHQSYGHSGYEAKYESAPPSHSYGSSQPVYSQAAPQSGYYTQQQYGKPPVAASYGMNPNHPPQSYGNPRGNQPGGDAMTGYHLGSSNQLYGSQQQVYPSSYPAVTEQPPMQQQQQQTSYPMYPTDGQGQGGAAGYGSYPSSVQQAAGYPTTEQQATAYHHQAAATPQDPGAVAAAAASYTQLPQQQQHQQQQAGFTQQPPPAAQATSYPSQYDSTTQQAYGGPPAAR</sequence>
<keyword evidence="2" id="KW-0694">RNA-binding</keyword>
<feature type="compositionally biased region" description="Low complexity" evidence="3">
    <location>
        <begin position="643"/>
        <end position="662"/>
    </location>
</feature>
<feature type="compositionally biased region" description="Polar residues" evidence="3">
    <location>
        <begin position="529"/>
        <end position="542"/>
    </location>
</feature>
<feature type="region of interest" description="Disordered" evidence="3">
    <location>
        <begin position="393"/>
        <end position="622"/>
    </location>
</feature>
<evidence type="ECO:0000313" key="5">
    <source>
        <dbReference type="EMBL" id="OWM81904.1"/>
    </source>
</evidence>
<dbReference type="AlphaFoldDB" id="A0A218XAE1"/>
<dbReference type="InterPro" id="IPR004088">
    <property type="entry name" value="KH_dom_type_1"/>
</dbReference>
<dbReference type="PROSITE" id="PS50084">
    <property type="entry name" value="KH_TYPE_1"/>
    <property type="match status" value="2"/>
</dbReference>
<feature type="domain" description="K Homology" evidence="4">
    <location>
        <begin position="267"/>
        <end position="341"/>
    </location>
</feature>
<feature type="compositionally biased region" description="Pro residues" evidence="3">
    <location>
        <begin position="441"/>
        <end position="454"/>
    </location>
</feature>
<evidence type="ECO:0000259" key="4">
    <source>
        <dbReference type="SMART" id="SM00322"/>
    </source>
</evidence>
<dbReference type="SUPFAM" id="SSF54791">
    <property type="entry name" value="Eukaryotic type KH-domain (KH-domain type I)"/>
    <property type="match status" value="2"/>
</dbReference>
<dbReference type="SMART" id="SM00322">
    <property type="entry name" value="KH"/>
    <property type="match status" value="2"/>
</dbReference>
<proteinExistence type="predicted"/>
<feature type="compositionally biased region" description="Polar residues" evidence="3">
    <location>
        <begin position="509"/>
        <end position="520"/>
    </location>
</feature>
<comment type="caution">
    <text evidence="5">The sequence shown here is derived from an EMBL/GenBank/DDBJ whole genome shotgun (WGS) entry which is preliminary data.</text>
</comment>
<organism evidence="5 6">
    <name type="scientific">Punica granatum</name>
    <name type="common">Pomegranate</name>
    <dbReference type="NCBI Taxonomy" id="22663"/>
    <lineage>
        <taxon>Eukaryota</taxon>
        <taxon>Viridiplantae</taxon>
        <taxon>Streptophyta</taxon>
        <taxon>Embryophyta</taxon>
        <taxon>Tracheophyta</taxon>
        <taxon>Spermatophyta</taxon>
        <taxon>Magnoliopsida</taxon>
        <taxon>eudicotyledons</taxon>
        <taxon>Gunneridae</taxon>
        <taxon>Pentapetalae</taxon>
        <taxon>rosids</taxon>
        <taxon>malvids</taxon>
        <taxon>Myrtales</taxon>
        <taxon>Lythraceae</taxon>
        <taxon>Punica</taxon>
    </lineage>
</organism>
<feature type="domain" description="K Homology" evidence="4">
    <location>
        <begin position="171"/>
        <end position="244"/>
    </location>
</feature>
<reference evidence="6" key="1">
    <citation type="journal article" date="2017" name="Plant J.">
        <title>The pomegranate (Punica granatum L.) genome and the genomics of punicalagin biosynthesis.</title>
        <authorList>
            <person name="Qin G."/>
            <person name="Xu C."/>
            <person name="Ming R."/>
            <person name="Tang H."/>
            <person name="Guyot R."/>
            <person name="Kramer E.M."/>
            <person name="Hu Y."/>
            <person name="Yi X."/>
            <person name="Qi Y."/>
            <person name="Xu X."/>
            <person name="Gao Z."/>
            <person name="Pan H."/>
            <person name="Jian J."/>
            <person name="Tian Y."/>
            <person name="Yue Z."/>
            <person name="Xu Y."/>
        </authorList>
    </citation>
    <scope>NUCLEOTIDE SEQUENCE [LARGE SCALE GENOMIC DNA]</scope>
    <source>
        <strain evidence="6">cv. Dabenzi</strain>
    </source>
</reference>
<feature type="compositionally biased region" description="Polar residues" evidence="3">
    <location>
        <begin position="558"/>
        <end position="581"/>
    </location>
</feature>
<dbReference type="EMBL" id="MTKT01002214">
    <property type="protein sequence ID" value="OWM81904.1"/>
    <property type="molecule type" value="Genomic_DNA"/>
</dbReference>
<feature type="compositionally biased region" description="Pro residues" evidence="3">
    <location>
        <begin position="408"/>
        <end position="419"/>
    </location>
</feature>
<dbReference type="GO" id="GO:0003723">
    <property type="term" value="F:RNA binding"/>
    <property type="evidence" value="ECO:0007669"/>
    <property type="project" value="UniProtKB-UniRule"/>
</dbReference>
<feature type="region of interest" description="Disordered" evidence="3">
    <location>
        <begin position="634"/>
        <end position="763"/>
    </location>
</feature>
<gene>
    <name evidence="5" type="ORF">CDL15_Pgr007943</name>
</gene>
<dbReference type="InterPro" id="IPR004087">
    <property type="entry name" value="KH_dom"/>
</dbReference>
<dbReference type="CDD" id="cd00105">
    <property type="entry name" value="KH-I"/>
    <property type="match status" value="2"/>
</dbReference>
<protein>
    <recommendedName>
        <fullName evidence="4">K Homology domain-containing protein</fullName>
    </recommendedName>
</protein>
<dbReference type="PANTHER" id="PTHR10288">
    <property type="entry name" value="KH DOMAIN CONTAINING RNA BINDING PROTEIN"/>
    <property type="match status" value="1"/>
</dbReference>
<name>A0A218XAE1_PUNGR</name>
<feature type="compositionally biased region" description="Basic and acidic residues" evidence="3">
    <location>
        <begin position="98"/>
        <end position="107"/>
    </location>
</feature>